<dbReference type="Proteomes" id="UP000663852">
    <property type="component" value="Unassembled WGS sequence"/>
</dbReference>
<dbReference type="OrthoDB" id="10047031at2759"/>
<protein>
    <recommendedName>
        <fullName evidence="4">Fork-head domain-containing protein</fullName>
    </recommendedName>
</protein>
<dbReference type="SUPFAM" id="SSF46785">
    <property type="entry name" value="Winged helix' DNA-binding domain"/>
    <property type="match status" value="1"/>
</dbReference>
<dbReference type="InterPro" id="IPR001766">
    <property type="entry name" value="Fork_head_dom"/>
</dbReference>
<comment type="subcellular location">
    <subcellularLocation>
        <location evidence="2">Nucleus</location>
    </subcellularLocation>
</comment>
<feature type="region of interest" description="Disordered" evidence="3">
    <location>
        <begin position="569"/>
        <end position="597"/>
    </location>
</feature>
<reference evidence="5" key="1">
    <citation type="submission" date="2021-02" db="EMBL/GenBank/DDBJ databases">
        <authorList>
            <person name="Nowell W R."/>
        </authorList>
    </citation>
    <scope>NUCLEOTIDE SEQUENCE</scope>
</reference>
<feature type="compositionally biased region" description="Acidic residues" evidence="3">
    <location>
        <begin position="330"/>
        <end position="339"/>
    </location>
</feature>
<feature type="compositionally biased region" description="Low complexity" evidence="3">
    <location>
        <begin position="142"/>
        <end position="153"/>
    </location>
</feature>
<evidence type="ECO:0000313" key="5">
    <source>
        <dbReference type="EMBL" id="CAF0826687.1"/>
    </source>
</evidence>
<feature type="compositionally biased region" description="Basic residues" evidence="3">
    <location>
        <begin position="344"/>
        <end position="358"/>
    </location>
</feature>
<dbReference type="EMBL" id="CAJNOJ010000017">
    <property type="protein sequence ID" value="CAF0826687.1"/>
    <property type="molecule type" value="Genomic_DNA"/>
</dbReference>
<feature type="compositionally biased region" description="Basic and acidic residues" evidence="3">
    <location>
        <begin position="129"/>
        <end position="138"/>
    </location>
</feature>
<dbReference type="PROSITE" id="PS50039">
    <property type="entry name" value="FORK_HEAD_3"/>
    <property type="match status" value="1"/>
</dbReference>
<dbReference type="Pfam" id="PF00250">
    <property type="entry name" value="Forkhead"/>
    <property type="match status" value="1"/>
</dbReference>
<dbReference type="GO" id="GO:0005634">
    <property type="term" value="C:nucleus"/>
    <property type="evidence" value="ECO:0007669"/>
    <property type="project" value="UniProtKB-SubCell"/>
</dbReference>
<dbReference type="InterPro" id="IPR036390">
    <property type="entry name" value="WH_DNA-bd_sf"/>
</dbReference>
<feature type="DNA-binding region" description="Fork-head" evidence="2">
    <location>
        <begin position="182"/>
        <end position="258"/>
    </location>
</feature>
<dbReference type="GO" id="GO:0043565">
    <property type="term" value="F:sequence-specific DNA binding"/>
    <property type="evidence" value="ECO:0007669"/>
    <property type="project" value="InterPro"/>
</dbReference>
<organism evidence="5 8">
    <name type="scientific">Adineta ricciae</name>
    <name type="common">Rotifer</name>
    <dbReference type="NCBI Taxonomy" id="249248"/>
    <lineage>
        <taxon>Eukaryota</taxon>
        <taxon>Metazoa</taxon>
        <taxon>Spiralia</taxon>
        <taxon>Gnathifera</taxon>
        <taxon>Rotifera</taxon>
        <taxon>Eurotatoria</taxon>
        <taxon>Bdelloidea</taxon>
        <taxon>Adinetida</taxon>
        <taxon>Adinetidae</taxon>
        <taxon>Adineta</taxon>
    </lineage>
</organism>
<feature type="compositionally biased region" description="Low complexity" evidence="3">
    <location>
        <begin position="359"/>
        <end position="368"/>
    </location>
</feature>
<evidence type="ECO:0000313" key="6">
    <source>
        <dbReference type="EMBL" id="CAF0925670.1"/>
    </source>
</evidence>
<dbReference type="AlphaFoldDB" id="A0A813USA2"/>
<sequence>MSNEDDECDSSSLFAVASQSDVSSFLHSQAAKITRVTSSISDDEDSSMDGSLLARFTQLPQEKKLIISNPNVRSAPHKPYLSRSCFASIASSSPVKPTNAQKVAVADDLTELKWLNTFKLKEFKDDFNSNETKDKDSNETLQSSSRQSQPQESINNDEDRLAKLISELKSYDHESTKITTTSLGILIFLALYSKRDEKQLTWSLTIKQLYEFAQLNAKQITSKRGWKNLLRQALLTIPCFVKTKRDLLKSRSLWTIDPYYRPLLTKAYLTIPPLQSSTTNKMLSEAATNRHDDQLEGNRSSQSIVSNFAPKATVKTKVLPRLYERLCEEKGDEDGDEADSSNLGKRHRSLTLGRKRPRSSSSSRQRSSGKNDNGKRRSSTSPWASKILKRHKNRHHRSSDVEPKTSTPNRGANAEVRLPITSAVVTPCPSMDHNYLIHSEKAKISAQKQSSIERTKSSGSIEYDDPSSEGTEEDEDEDEAADDDDDDDNDDDDDDERDSSSHLRPGRKSIITTRAQAAARNHSKHRRKSSPPKKRLALQLPSHRPNTRINRRIIEHDLKLLRQANVLPPLSPPTNPQPLDLSLGPNRSSSFEDTYEKPISIENKEEILPTKATPIEGVLDLSLSR</sequence>
<name>A0A813USA2_ADIRI</name>
<evidence type="ECO:0000313" key="8">
    <source>
        <dbReference type="Proteomes" id="UP000663852"/>
    </source>
</evidence>
<evidence type="ECO:0000259" key="4">
    <source>
        <dbReference type="PROSITE" id="PS50039"/>
    </source>
</evidence>
<accession>A0A813USA2</accession>
<dbReference type="GO" id="GO:0003700">
    <property type="term" value="F:DNA-binding transcription factor activity"/>
    <property type="evidence" value="ECO:0007669"/>
    <property type="project" value="InterPro"/>
</dbReference>
<evidence type="ECO:0000313" key="7">
    <source>
        <dbReference type="Proteomes" id="UP000663828"/>
    </source>
</evidence>
<feature type="region of interest" description="Disordered" evidence="3">
    <location>
        <begin position="330"/>
        <end position="415"/>
    </location>
</feature>
<feature type="domain" description="Fork-head" evidence="4">
    <location>
        <begin position="182"/>
        <end position="258"/>
    </location>
</feature>
<keyword evidence="2" id="KW-0539">Nucleus</keyword>
<dbReference type="Gene3D" id="1.10.10.10">
    <property type="entry name" value="Winged helix-like DNA-binding domain superfamily/Winged helix DNA-binding domain"/>
    <property type="match status" value="1"/>
</dbReference>
<feature type="region of interest" description="Disordered" evidence="3">
    <location>
        <begin position="129"/>
        <end position="156"/>
    </location>
</feature>
<evidence type="ECO:0000256" key="1">
    <source>
        <dbReference type="ARBA" id="ARBA00023125"/>
    </source>
</evidence>
<evidence type="ECO:0000256" key="3">
    <source>
        <dbReference type="SAM" id="MobiDB-lite"/>
    </source>
</evidence>
<dbReference type="EMBL" id="CAJNOR010000476">
    <property type="protein sequence ID" value="CAF0925670.1"/>
    <property type="molecule type" value="Genomic_DNA"/>
</dbReference>
<comment type="caution">
    <text evidence="5">The sequence shown here is derived from an EMBL/GenBank/DDBJ whole genome shotgun (WGS) entry which is preliminary data.</text>
</comment>
<dbReference type="Proteomes" id="UP000663828">
    <property type="component" value="Unassembled WGS sequence"/>
</dbReference>
<gene>
    <name evidence="5" type="ORF">EDS130_LOCUS6129</name>
    <name evidence="6" type="ORF">XAT740_LOCUS9287</name>
</gene>
<proteinExistence type="predicted"/>
<feature type="compositionally biased region" description="Basic residues" evidence="3">
    <location>
        <begin position="521"/>
        <end position="536"/>
    </location>
</feature>
<evidence type="ECO:0000256" key="2">
    <source>
        <dbReference type="PROSITE-ProRule" id="PRU00089"/>
    </source>
</evidence>
<feature type="compositionally biased region" description="Basic residues" evidence="3">
    <location>
        <begin position="387"/>
        <end position="397"/>
    </location>
</feature>
<keyword evidence="7" id="KW-1185">Reference proteome</keyword>
<dbReference type="InterPro" id="IPR036388">
    <property type="entry name" value="WH-like_DNA-bd_sf"/>
</dbReference>
<feature type="region of interest" description="Disordered" evidence="3">
    <location>
        <begin position="442"/>
        <end position="539"/>
    </location>
</feature>
<feature type="compositionally biased region" description="Acidic residues" evidence="3">
    <location>
        <begin position="462"/>
        <end position="497"/>
    </location>
</feature>
<keyword evidence="1 2" id="KW-0238">DNA-binding</keyword>